<feature type="domain" description="RING-type" evidence="5">
    <location>
        <begin position="54"/>
        <end position="101"/>
    </location>
</feature>
<dbReference type="AlphaFoldDB" id="A0A2C9KW52"/>
<evidence type="ECO:0000256" key="1">
    <source>
        <dbReference type="ARBA" id="ARBA00022723"/>
    </source>
</evidence>
<dbReference type="SUPFAM" id="SSF57845">
    <property type="entry name" value="B-box zinc-binding domain"/>
    <property type="match status" value="1"/>
</dbReference>
<dbReference type="VEuPathDB" id="VectorBase:BGLAX_040742"/>
<reference evidence="7" key="1">
    <citation type="submission" date="2020-05" db="UniProtKB">
        <authorList>
            <consortium name="EnsemblMetazoa"/>
        </authorList>
    </citation>
    <scope>IDENTIFICATION</scope>
    <source>
        <strain evidence="7">BB02</strain>
    </source>
</reference>
<dbReference type="SUPFAM" id="SSF57850">
    <property type="entry name" value="RING/U-box"/>
    <property type="match status" value="1"/>
</dbReference>
<accession>A0A2C9KW52</accession>
<dbReference type="VEuPathDB" id="VectorBase:BGLB024259"/>
<dbReference type="Gene3D" id="3.30.160.60">
    <property type="entry name" value="Classic Zinc Finger"/>
    <property type="match status" value="1"/>
</dbReference>
<dbReference type="RefSeq" id="XP_013083177.2">
    <property type="nucleotide sequence ID" value="XM_013227723.2"/>
</dbReference>
<dbReference type="InterPro" id="IPR000315">
    <property type="entry name" value="Znf_B-box"/>
</dbReference>
<dbReference type="EnsemblMetazoa" id="BGLB024259-RC">
    <property type="protein sequence ID" value="BGLB024259-PC"/>
    <property type="gene ID" value="BGLB024259"/>
</dbReference>
<dbReference type="InterPro" id="IPR013083">
    <property type="entry name" value="Znf_RING/FYVE/PHD"/>
</dbReference>
<dbReference type="InterPro" id="IPR001841">
    <property type="entry name" value="Znf_RING"/>
</dbReference>
<dbReference type="PROSITE" id="PS00518">
    <property type="entry name" value="ZF_RING_1"/>
    <property type="match status" value="1"/>
</dbReference>
<dbReference type="KEGG" id="bgt:106068379"/>
<dbReference type="PANTHER" id="PTHR25462">
    <property type="entry name" value="BONUS, ISOFORM C-RELATED"/>
    <property type="match status" value="1"/>
</dbReference>
<dbReference type="Gene3D" id="3.30.40.10">
    <property type="entry name" value="Zinc/RING finger domain, C3HC4 (zinc finger)"/>
    <property type="match status" value="1"/>
</dbReference>
<dbReference type="GO" id="GO:0008270">
    <property type="term" value="F:zinc ion binding"/>
    <property type="evidence" value="ECO:0007669"/>
    <property type="project" value="UniProtKB-KW"/>
</dbReference>
<dbReference type="Pfam" id="PF00643">
    <property type="entry name" value="zf-B_box"/>
    <property type="match status" value="1"/>
</dbReference>
<dbReference type="InterPro" id="IPR047153">
    <property type="entry name" value="TRIM45/56/19-like"/>
</dbReference>
<dbReference type="STRING" id="6526.A0A2C9KW52"/>
<dbReference type="RefSeq" id="XP_013083193.2">
    <property type="nucleotide sequence ID" value="XM_013227739.2"/>
</dbReference>
<dbReference type="PANTHER" id="PTHR25462:SF296">
    <property type="entry name" value="MEIOTIC P26, ISOFORM F"/>
    <property type="match status" value="1"/>
</dbReference>
<evidence type="ECO:0000313" key="7">
    <source>
        <dbReference type="EnsemblMetazoa" id="BGLB024259-PB"/>
    </source>
</evidence>
<keyword evidence="1" id="KW-0479">Metal-binding</keyword>
<name>A0A2C9KW52_BIOGL</name>
<dbReference type="GO" id="GO:0061630">
    <property type="term" value="F:ubiquitin protein ligase activity"/>
    <property type="evidence" value="ECO:0007669"/>
    <property type="project" value="TreeGrafter"/>
</dbReference>
<dbReference type="EnsemblMetazoa" id="BGLB024259-RB">
    <property type="protein sequence ID" value="BGLB024259-PB"/>
    <property type="gene ID" value="BGLB024259"/>
</dbReference>
<evidence type="ECO:0000256" key="2">
    <source>
        <dbReference type="ARBA" id="ARBA00022771"/>
    </source>
</evidence>
<dbReference type="PROSITE" id="PS50119">
    <property type="entry name" value="ZF_BBOX"/>
    <property type="match status" value="1"/>
</dbReference>
<keyword evidence="3" id="KW-0862">Zinc</keyword>
<evidence type="ECO:0008006" key="9">
    <source>
        <dbReference type="Google" id="ProtNLM"/>
    </source>
</evidence>
<dbReference type="PROSITE" id="PS50089">
    <property type="entry name" value="ZF_RING_2"/>
    <property type="match status" value="1"/>
</dbReference>
<dbReference type="Proteomes" id="UP000076420">
    <property type="component" value="Unassembled WGS sequence"/>
</dbReference>
<keyword evidence="2 4" id="KW-0863">Zinc-finger</keyword>
<proteinExistence type="predicted"/>
<gene>
    <name evidence="7" type="primary">106068379</name>
</gene>
<organism evidence="7 8">
    <name type="scientific">Biomphalaria glabrata</name>
    <name type="common">Bloodfluke planorb</name>
    <name type="synonym">Freshwater snail</name>
    <dbReference type="NCBI Taxonomy" id="6526"/>
    <lineage>
        <taxon>Eukaryota</taxon>
        <taxon>Metazoa</taxon>
        <taxon>Spiralia</taxon>
        <taxon>Lophotrochozoa</taxon>
        <taxon>Mollusca</taxon>
        <taxon>Gastropoda</taxon>
        <taxon>Heterobranchia</taxon>
        <taxon>Euthyneura</taxon>
        <taxon>Panpulmonata</taxon>
        <taxon>Hygrophila</taxon>
        <taxon>Lymnaeoidea</taxon>
        <taxon>Planorbidae</taxon>
        <taxon>Biomphalaria</taxon>
    </lineage>
</organism>
<dbReference type="RefSeq" id="XP_013083184.2">
    <property type="nucleotide sequence ID" value="XM_013227730.2"/>
</dbReference>
<evidence type="ECO:0000256" key="3">
    <source>
        <dbReference type="ARBA" id="ARBA00022833"/>
    </source>
</evidence>
<evidence type="ECO:0000256" key="4">
    <source>
        <dbReference type="PROSITE-ProRule" id="PRU00024"/>
    </source>
</evidence>
<sequence length="373" mass="42642">MGNRNSTSTSVLYRPSLSLLELRRSPEEDEANYVREREVDKYMTKKLGKLLLTCDICCNLFDFAEHAPKSLSCQHTICLYCLKNIHERDGRNRELPCPKCRRVFRWEGSLKDVPNDHKIVKLIDFLAENAKGNVNVCLSHGLKRLKLFCTTCEAPLCKECSTTNHTAGHRFVAIEEGMAPKLETATEILTEARLVLSKLQQRQSSLLDMMGNINIMKDISEVEIDEIFEGLRLDLDIRKNQLKDILHEKCASSKAKITERRKQLSHIEGVYKKQAMNLATAVEKKDFVRLCTLMMTSQQVHESVWPMADYDDEDLEPHIAFNIPQNMHLVTQLKNIGEIEDKTLSDDDIETSVLEGSKLDHAFGVCFPFITPE</sequence>
<evidence type="ECO:0000259" key="5">
    <source>
        <dbReference type="PROSITE" id="PS50089"/>
    </source>
</evidence>
<dbReference type="EnsemblMetazoa" id="BGLB024259-RA">
    <property type="protein sequence ID" value="BGLB024259-PA"/>
    <property type="gene ID" value="BGLB024259"/>
</dbReference>
<dbReference type="CDD" id="cd19756">
    <property type="entry name" value="Bbox2"/>
    <property type="match status" value="1"/>
</dbReference>
<dbReference type="InterPro" id="IPR017907">
    <property type="entry name" value="Znf_RING_CS"/>
</dbReference>
<evidence type="ECO:0000313" key="8">
    <source>
        <dbReference type="Proteomes" id="UP000076420"/>
    </source>
</evidence>
<evidence type="ECO:0000259" key="6">
    <source>
        <dbReference type="PROSITE" id="PS50119"/>
    </source>
</evidence>
<dbReference type="OrthoDB" id="654191at2759"/>
<feature type="domain" description="B box-type" evidence="6">
    <location>
        <begin position="132"/>
        <end position="174"/>
    </location>
</feature>
<protein>
    <recommendedName>
        <fullName evidence="9">RING-type domain-containing protein</fullName>
    </recommendedName>
</protein>
<dbReference type="SMART" id="SM00336">
    <property type="entry name" value="BBOX"/>
    <property type="match status" value="1"/>
</dbReference>